<name>A0A498LPP5_LABRO</name>
<comment type="caution">
    <text evidence="1">The sequence shown here is derived from an EMBL/GenBank/DDBJ whole genome shotgun (WGS) entry which is preliminary data.</text>
</comment>
<evidence type="ECO:0000313" key="1">
    <source>
        <dbReference type="EMBL" id="RXN10140.1"/>
    </source>
</evidence>
<reference evidence="1 2" key="1">
    <citation type="submission" date="2018-03" db="EMBL/GenBank/DDBJ databases">
        <title>Draft genome sequence of Rohu Carp (Labeo rohita).</title>
        <authorList>
            <person name="Das P."/>
            <person name="Kushwaha B."/>
            <person name="Joshi C.G."/>
            <person name="Kumar D."/>
            <person name="Nagpure N.S."/>
            <person name="Sahoo L."/>
            <person name="Das S.P."/>
            <person name="Bit A."/>
            <person name="Patnaik S."/>
            <person name="Meher P.K."/>
            <person name="Jayasankar P."/>
            <person name="Koringa P.G."/>
            <person name="Patel N.V."/>
            <person name="Hinsu A.T."/>
            <person name="Kumar R."/>
            <person name="Pandey M."/>
            <person name="Agarwal S."/>
            <person name="Srivastava S."/>
            <person name="Singh M."/>
            <person name="Iquebal M.A."/>
            <person name="Jaiswal S."/>
            <person name="Angadi U.B."/>
            <person name="Kumar N."/>
            <person name="Raza M."/>
            <person name="Shah T.M."/>
            <person name="Rai A."/>
            <person name="Jena J.K."/>
        </authorList>
    </citation>
    <scope>NUCLEOTIDE SEQUENCE [LARGE SCALE GENOMIC DNA]</scope>
    <source>
        <strain evidence="1">DASCIFA01</strain>
        <tissue evidence="1">Testis</tissue>
    </source>
</reference>
<accession>A0A498LPP5</accession>
<gene>
    <name evidence="1" type="ORF">ROHU_030934</name>
</gene>
<sequence length="115" mass="13178">MEMQSVNRRFQHLKPPAVLCHVIMKDNHNLQGFCVCQVTSVREEAVSDTARSSSNSLNLKLKNLKEQKPERVNATIVVECERDRKGKRRSLSFLLGKGISYAYVQVCVRACEQWI</sequence>
<evidence type="ECO:0000313" key="2">
    <source>
        <dbReference type="Proteomes" id="UP000290572"/>
    </source>
</evidence>
<organism evidence="1 2">
    <name type="scientific">Labeo rohita</name>
    <name type="common">Indian major carp</name>
    <name type="synonym">Cyprinus rohita</name>
    <dbReference type="NCBI Taxonomy" id="84645"/>
    <lineage>
        <taxon>Eukaryota</taxon>
        <taxon>Metazoa</taxon>
        <taxon>Chordata</taxon>
        <taxon>Craniata</taxon>
        <taxon>Vertebrata</taxon>
        <taxon>Euteleostomi</taxon>
        <taxon>Actinopterygii</taxon>
        <taxon>Neopterygii</taxon>
        <taxon>Teleostei</taxon>
        <taxon>Ostariophysi</taxon>
        <taxon>Cypriniformes</taxon>
        <taxon>Cyprinidae</taxon>
        <taxon>Labeoninae</taxon>
        <taxon>Labeonini</taxon>
        <taxon>Labeo</taxon>
    </lineage>
</organism>
<dbReference type="AlphaFoldDB" id="A0A498LPP5"/>
<proteinExistence type="predicted"/>
<dbReference type="Proteomes" id="UP000290572">
    <property type="component" value="Unassembled WGS sequence"/>
</dbReference>
<protein>
    <submittedName>
        <fullName evidence="1">Uncharacterized protein</fullName>
    </submittedName>
</protein>
<dbReference type="EMBL" id="QBIY01013217">
    <property type="protein sequence ID" value="RXN10140.1"/>
    <property type="molecule type" value="Genomic_DNA"/>
</dbReference>
<keyword evidence="2" id="KW-1185">Reference proteome</keyword>